<evidence type="ECO:0000256" key="1">
    <source>
        <dbReference type="SAM" id="MobiDB-lite"/>
    </source>
</evidence>
<accession>A0A5E4N263</accession>
<evidence type="ECO:0000313" key="3">
    <source>
        <dbReference type="Proteomes" id="UP000325440"/>
    </source>
</evidence>
<feature type="region of interest" description="Disordered" evidence="1">
    <location>
        <begin position="1"/>
        <end position="32"/>
    </location>
</feature>
<name>A0A5E4N263_9HEMI</name>
<sequence length="61" mass="7162">MEGYTNPEHKNPKCNIPESNNPERKNPEKYQWSQEQTLLSQILQHFYNAIDEKGPMENSGK</sequence>
<reference evidence="2 3" key="1">
    <citation type="submission" date="2019-08" db="EMBL/GenBank/DDBJ databases">
        <authorList>
            <person name="Alioto T."/>
            <person name="Alioto T."/>
            <person name="Gomez Garrido J."/>
        </authorList>
    </citation>
    <scope>NUCLEOTIDE SEQUENCE [LARGE SCALE GENOMIC DNA]</scope>
</reference>
<organism evidence="2 3">
    <name type="scientific">Cinara cedri</name>
    <dbReference type="NCBI Taxonomy" id="506608"/>
    <lineage>
        <taxon>Eukaryota</taxon>
        <taxon>Metazoa</taxon>
        <taxon>Ecdysozoa</taxon>
        <taxon>Arthropoda</taxon>
        <taxon>Hexapoda</taxon>
        <taxon>Insecta</taxon>
        <taxon>Pterygota</taxon>
        <taxon>Neoptera</taxon>
        <taxon>Paraneoptera</taxon>
        <taxon>Hemiptera</taxon>
        <taxon>Sternorrhyncha</taxon>
        <taxon>Aphidomorpha</taxon>
        <taxon>Aphidoidea</taxon>
        <taxon>Aphididae</taxon>
        <taxon>Lachninae</taxon>
        <taxon>Cinara</taxon>
    </lineage>
</organism>
<dbReference type="EMBL" id="CABPRJ010001442">
    <property type="protein sequence ID" value="VVC37174.1"/>
    <property type="molecule type" value="Genomic_DNA"/>
</dbReference>
<protein>
    <submittedName>
        <fullName evidence="2">Uncharacterized protein</fullName>
    </submittedName>
</protein>
<dbReference type="AlphaFoldDB" id="A0A5E4N263"/>
<dbReference type="Proteomes" id="UP000325440">
    <property type="component" value="Unassembled WGS sequence"/>
</dbReference>
<keyword evidence="3" id="KW-1185">Reference proteome</keyword>
<evidence type="ECO:0000313" key="2">
    <source>
        <dbReference type="EMBL" id="VVC37174.1"/>
    </source>
</evidence>
<gene>
    <name evidence="2" type="ORF">CINCED_3A015407</name>
</gene>
<proteinExistence type="predicted"/>